<dbReference type="PANTHER" id="PTHR30121:SF6">
    <property type="entry name" value="SLR6007 PROTEIN"/>
    <property type="match status" value="1"/>
</dbReference>
<keyword evidence="2" id="KW-1185">Reference proteome</keyword>
<organism evidence="1 2">
    <name type="scientific">Niastella populi</name>
    <dbReference type="NCBI Taxonomy" id="550983"/>
    <lineage>
        <taxon>Bacteria</taxon>
        <taxon>Pseudomonadati</taxon>
        <taxon>Bacteroidota</taxon>
        <taxon>Chitinophagia</taxon>
        <taxon>Chitinophagales</taxon>
        <taxon>Chitinophagaceae</taxon>
        <taxon>Niastella</taxon>
    </lineage>
</organism>
<proteinExistence type="predicted"/>
<dbReference type="Gene3D" id="3.40.50.300">
    <property type="entry name" value="P-loop containing nucleotide triphosphate hydrolases"/>
    <property type="match status" value="2"/>
</dbReference>
<dbReference type="OrthoDB" id="9806951at2"/>
<dbReference type="PANTHER" id="PTHR30121">
    <property type="entry name" value="UNCHARACTERIZED PROTEIN YJGR-RELATED"/>
    <property type="match status" value="1"/>
</dbReference>
<sequence length="462" mass="52176">MIWCSWLAILSLLRAHAFIGSLINVEPKNGTDISLTPVGITDFRGMHRPFYIKDKDRLAHLYCLGKSGVGKSTLLENMAISDIEKGKGICLIDPHGDVAEHLLHYIPSWRTQQVIYFNPAEYAIAFNPLAGILPDQYHLAASGLISTFQKMWDSWGPRLEHILRYCLMTLLEFGQGTLLDIQPLLTNQLYRNNILARVRSKHLLDFWFLEFDKYAPAFRSEAISPILNKLGVFQASAPLRNTVGHQTSSFDIRQIMDEGNMLICNLSKGRLGEDTSALLGSLLVNAIQLGALSRAGQDVETRRPFYLYVDECHSFLSEAYIGVLAECRKYSLSLFLAHQYLEQLDENIRAAIFGNVGTMVCFRVGASDAECLAKEFYPVFTESDLVNLPKYSMYLKMQIDSATSKPFSARTVAIKPYGKSNKEAIIEDTVSRYEIDFKKQENGVEVLSEENIINNFPQKKLF</sequence>
<evidence type="ECO:0000313" key="1">
    <source>
        <dbReference type="EMBL" id="OQP67859.1"/>
    </source>
</evidence>
<dbReference type="Proteomes" id="UP000192276">
    <property type="component" value="Unassembled WGS sequence"/>
</dbReference>
<accession>A0A1V9GB19</accession>
<evidence type="ECO:0000313" key="2">
    <source>
        <dbReference type="Proteomes" id="UP000192276"/>
    </source>
</evidence>
<dbReference type="SUPFAM" id="SSF52540">
    <property type="entry name" value="P-loop containing nucleoside triphosphate hydrolases"/>
    <property type="match status" value="1"/>
</dbReference>
<gene>
    <name evidence="1" type="ORF">A4R26_10155</name>
</gene>
<name>A0A1V9GB19_9BACT</name>
<dbReference type="CDD" id="cd01127">
    <property type="entry name" value="TrwB_TraG_TraD_VirD4"/>
    <property type="match status" value="1"/>
</dbReference>
<reference evidence="2" key="1">
    <citation type="submission" date="2016-04" db="EMBL/GenBank/DDBJ databases">
        <authorList>
            <person name="Chen L."/>
            <person name="Zhuang W."/>
            <person name="Wang G."/>
        </authorList>
    </citation>
    <scope>NUCLEOTIDE SEQUENCE [LARGE SCALE GENOMIC DNA]</scope>
    <source>
        <strain evidence="2">208</strain>
    </source>
</reference>
<dbReference type="AlphaFoldDB" id="A0A1V9GB19"/>
<dbReference type="InterPro" id="IPR051162">
    <property type="entry name" value="T4SS_component"/>
</dbReference>
<comment type="caution">
    <text evidence="1">The sequence shown here is derived from an EMBL/GenBank/DDBJ whole genome shotgun (WGS) entry which is preliminary data.</text>
</comment>
<dbReference type="STRING" id="550983.A4R26_10155"/>
<dbReference type="EMBL" id="LWBP01000002">
    <property type="protein sequence ID" value="OQP67859.1"/>
    <property type="molecule type" value="Genomic_DNA"/>
</dbReference>
<dbReference type="InterPro" id="IPR027417">
    <property type="entry name" value="P-loop_NTPase"/>
</dbReference>
<protein>
    <submittedName>
        <fullName evidence="1">Uncharacterized protein</fullName>
    </submittedName>
</protein>